<keyword evidence="3" id="KW-1185">Reference proteome</keyword>
<protein>
    <submittedName>
        <fullName evidence="2">Uncharacterized protein</fullName>
    </submittedName>
</protein>
<proteinExistence type="predicted"/>
<feature type="compositionally biased region" description="Polar residues" evidence="1">
    <location>
        <begin position="96"/>
        <end position="111"/>
    </location>
</feature>
<accession>A0AAE0U8X3</accession>
<name>A0AAE0U8X3_SORBR</name>
<evidence type="ECO:0000256" key="1">
    <source>
        <dbReference type="SAM" id="MobiDB-lite"/>
    </source>
</evidence>
<feature type="compositionally biased region" description="Low complexity" evidence="1">
    <location>
        <begin position="73"/>
        <end position="95"/>
    </location>
</feature>
<feature type="region of interest" description="Disordered" evidence="1">
    <location>
        <begin position="230"/>
        <end position="316"/>
    </location>
</feature>
<feature type="region of interest" description="Disordered" evidence="1">
    <location>
        <begin position="1"/>
        <end position="152"/>
    </location>
</feature>
<comment type="caution">
    <text evidence="2">The sequence shown here is derived from an EMBL/GenBank/DDBJ whole genome shotgun (WGS) entry which is preliminary data.</text>
</comment>
<dbReference type="EMBL" id="JAUTDP010000010">
    <property type="protein sequence ID" value="KAK3395346.1"/>
    <property type="molecule type" value="Genomic_DNA"/>
</dbReference>
<feature type="compositionally biased region" description="Basic and acidic residues" evidence="1">
    <location>
        <begin position="292"/>
        <end position="310"/>
    </location>
</feature>
<evidence type="ECO:0000313" key="2">
    <source>
        <dbReference type="EMBL" id="KAK3395346.1"/>
    </source>
</evidence>
<gene>
    <name evidence="2" type="ORF">B0T20DRAFT_395240</name>
</gene>
<dbReference type="AlphaFoldDB" id="A0AAE0U8X3"/>
<dbReference type="Proteomes" id="UP001281003">
    <property type="component" value="Unassembled WGS sequence"/>
</dbReference>
<reference evidence="2" key="2">
    <citation type="submission" date="2023-07" db="EMBL/GenBank/DDBJ databases">
        <authorList>
            <consortium name="Lawrence Berkeley National Laboratory"/>
            <person name="Haridas S."/>
            <person name="Hensen N."/>
            <person name="Bonometti L."/>
            <person name="Westerberg I."/>
            <person name="Brannstrom I.O."/>
            <person name="Guillou S."/>
            <person name="Cros-Aarteil S."/>
            <person name="Calhoun S."/>
            <person name="Kuo A."/>
            <person name="Mondo S."/>
            <person name="Pangilinan J."/>
            <person name="Riley R."/>
            <person name="LaButti K."/>
            <person name="Andreopoulos B."/>
            <person name="Lipzen A."/>
            <person name="Chen C."/>
            <person name="Yanf M."/>
            <person name="Daum C."/>
            <person name="Ng V."/>
            <person name="Clum A."/>
            <person name="Steindorff A."/>
            <person name="Ohm R."/>
            <person name="Martin F."/>
            <person name="Silar P."/>
            <person name="Natvig D."/>
            <person name="Lalanne C."/>
            <person name="Gautier V."/>
            <person name="Ament-velasquez S.L."/>
            <person name="Kruys A."/>
            <person name="Hutchinson M.I."/>
            <person name="Powell A.J."/>
            <person name="Barry K."/>
            <person name="Miller A.N."/>
            <person name="Grigoriev I.V."/>
            <person name="Debuchy R."/>
            <person name="Gladieux P."/>
            <person name="Thoren M.H."/>
            <person name="Johannesson H."/>
        </authorList>
    </citation>
    <scope>NUCLEOTIDE SEQUENCE</scope>
    <source>
        <strain evidence="2">FGSC 1904</strain>
    </source>
</reference>
<feature type="compositionally biased region" description="Basic and acidic residues" evidence="1">
    <location>
        <begin position="42"/>
        <end position="60"/>
    </location>
</feature>
<organism evidence="2 3">
    <name type="scientific">Sordaria brevicollis</name>
    <dbReference type="NCBI Taxonomy" id="83679"/>
    <lineage>
        <taxon>Eukaryota</taxon>
        <taxon>Fungi</taxon>
        <taxon>Dikarya</taxon>
        <taxon>Ascomycota</taxon>
        <taxon>Pezizomycotina</taxon>
        <taxon>Sordariomycetes</taxon>
        <taxon>Sordariomycetidae</taxon>
        <taxon>Sordariales</taxon>
        <taxon>Sordariaceae</taxon>
        <taxon>Sordaria</taxon>
    </lineage>
</organism>
<evidence type="ECO:0000313" key="3">
    <source>
        <dbReference type="Proteomes" id="UP001281003"/>
    </source>
</evidence>
<feature type="compositionally biased region" description="Basic and acidic residues" evidence="1">
    <location>
        <begin position="254"/>
        <end position="272"/>
    </location>
</feature>
<reference evidence="2" key="1">
    <citation type="journal article" date="2023" name="Mol. Phylogenet. Evol.">
        <title>Genome-scale phylogeny and comparative genomics of the fungal order Sordariales.</title>
        <authorList>
            <person name="Hensen N."/>
            <person name="Bonometti L."/>
            <person name="Westerberg I."/>
            <person name="Brannstrom I.O."/>
            <person name="Guillou S."/>
            <person name="Cros-Aarteil S."/>
            <person name="Calhoun S."/>
            <person name="Haridas S."/>
            <person name="Kuo A."/>
            <person name="Mondo S."/>
            <person name="Pangilinan J."/>
            <person name="Riley R."/>
            <person name="LaButti K."/>
            <person name="Andreopoulos B."/>
            <person name="Lipzen A."/>
            <person name="Chen C."/>
            <person name="Yan M."/>
            <person name="Daum C."/>
            <person name="Ng V."/>
            <person name="Clum A."/>
            <person name="Steindorff A."/>
            <person name="Ohm R.A."/>
            <person name="Martin F."/>
            <person name="Silar P."/>
            <person name="Natvig D.O."/>
            <person name="Lalanne C."/>
            <person name="Gautier V."/>
            <person name="Ament-Velasquez S.L."/>
            <person name="Kruys A."/>
            <person name="Hutchinson M.I."/>
            <person name="Powell A.J."/>
            <person name="Barry K."/>
            <person name="Miller A.N."/>
            <person name="Grigoriev I.V."/>
            <person name="Debuchy R."/>
            <person name="Gladieux P."/>
            <person name="Hiltunen Thoren M."/>
            <person name="Johannesson H."/>
        </authorList>
    </citation>
    <scope>NUCLEOTIDE SEQUENCE</scope>
    <source>
        <strain evidence="2">FGSC 1904</strain>
    </source>
</reference>
<sequence>MLSPVAHGQIQSAPLSRYPHIGPAKSQIVPSQKKSRLIPPTKPKEKVPKKAGRPRNETREQYAPPPRPGNLWSNGQSAASGSGSSARGKGRGTSSLYPSPSNIPDVSQFETRPQIHNPLSAARIEARGSGSGTAAPVPRSTPGTEGSHGSCSRLPSISSILYPFELPNPLRTSAGHLVSDTLASEAKGKNEMEGAAAVYSVGGRPPPTLTSAVRNSMSVKMSAAKTLLSMARGGSEPEPSYPITAGYPMQSVNKQDKYREEEQVPRKMENRGSKGNKKRGRPQESTSPAGEDAGRSAKRRQSDREVEVVHVRNTTM</sequence>
<feature type="compositionally biased region" description="Polar residues" evidence="1">
    <location>
        <begin position="141"/>
        <end position="152"/>
    </location>
</feature>